<evidence type="ECO:0000313" key="2">
    <source>
        <dbReference type="Proteomes" id="UP000321113"/>
    </source>
</evidence>
<evidence type="ECO:0000313" key="1">
    <source>
        <dbReference type="EMBL" id="GEM80124.1"/>
    </source>
</evidence>
<comment type="caution">
    <text evidence="1">The sequence shown here is derived from an EMBL/GenBank/DDBJ whole genome shotgun (WGS) entry which is preliminary data.</text>
</comment>
<sequence length="59" mass="7100">MFLKSFFHNFHVFEIYERNKDGNDDEWNNNYGDGSKNKKYRLNEYGICKSLETKVSSIK</sequence>
<accession>A0A511QRZ0</accession>
<organism evidence="1 2">
    <name type="scientific">Vibrio superstes NBRC 103154</name>
    <dbReference type="NCBI Taxonomy" id="1219062"/>
    <lineage>
        <taxon>Bacteria</taxon>
        <taxon>Pseudomonadati</taxon>
        <taxon>Pseudomonadota</taxon>
        <taxon>Gammaproteobacteria</taxon>
        <taxon>Vibrionales</taxon>
        <taxon>Vibrionaceae</taxon>
        <taxon>Vibrio</taxon>
    </lineage>
</organism>
<protein>
    <submittedName>
        <fullName evidence="1">Uncharacterized protein</fullName>
    </submittedName>
</protein>
<gene>
    <name evidence="1" type="ORF">VSU01S_23690</name>
</gene>
<dbReference type="EMBL" id="BJXK01000009">
    <property type="protein sequence ID" value="GEM80124.1"/>
    <property type="molecule type" value="Genomic_DNA"/>
</dbReference>
<dbReference type="Proteomes" id="UP000321113">
    <property type="component" value="Unassembled WGS sequence"/>
</dbReference>
<reference evidence="1 2" key="1">
    <citation type="submission" date="2019-07" db="EMBL/GenBank/DDBJ databases">
        <title>Whole genome shotgun sequence of Vibrio superstes NBRC 103154.</title>
        <authorList>
            <person name="Hosoyama A."/>
            <person name="Uohara A."/>
            <person name="Ohji S."/>
            <person name="Ichikawa N."/>
        </authorList>
    </citation>
    <scope>NUCLEOTIDE SEQUENCE [LARGE SCALE GENOMIC DNA]</scope>
    <source>
        <strain evidence="1 2">NBRC 103154</strain>
    </source>
</reference>
<name>A0A511QRZ0_9VIBR</name>
<proteinExistence type="predicted"/>
<keyword evidence="2" id="KW-1185">Reference proteome</keyword>
<dbReference type="AlphaFoldDB" id="A0A511QRZ0"/>